<protein>
    <submittedName>
        <fullName evidence="11">Cop9 signalosome complex subunit 1</fullName>
    </submittedName>
</protein>
<keyword evidence="9" id="KW-0472">Membrane</keyword>
<keyword evidence="9" id="KW-0812">Transmembrane</keyword>
<keyword evidence="4" id="KW-0963">Cytoplasm</keyword>
<organism evidence="11 12">
    <name type="scientific">Lentinula edodes</name>
    <name type="common">Shiitake mushroom</name>
    <name type="synonym">Lentinus edodes</name>
    <dbReference type="NCBI Taxonomy" id="5353"/>
    <lineage>
        <taxon>Eukaryota</taxon>
        <taxon>Fungi</taxon>
        <taxon>Dikarya</taxon>
        <taxon>Basidiomycota</taxon>
        <taxon>Agaricomycotina</taxon>
        <taxon>Agaricomycetes</taxon>
        <taxon>Agaricomycetidae</taxon>
        <taxon>Agaricales</taxon>
        <taxon>Marasmiineae</taxon>
        <taxon>Omphalotaceae</taxon>
        <taxon>Lentinula</taxon>
    </lineage>
</organism>
<comment type="caution">
    <text evidence="11">The sequence shown here is derived from an EMBL/GenBank/DDBJ whole genome shotgun (WGS) entry which is preliminary data.</text>
</comment>
<reference evidence="11 12" key="1">
    <citation type="submission" date="2016-08" db="EMBL/GenBank/DDBJ databases">
        <authorList>
            <consortium name="Lentinula edodes genome sequencing consortium"/>
            <person name="Sakamoto Y."/>
            <person name="Nakade K."/>
            <person name="Sato S."/>
            <person name="Yoshida Y."/>
            <person name="Miyazaki K."/>
            <person name="Natsume S."/>
            <person name="Konno N."/>
        </authorList>
    </citation>
    <scope>NUCLEOTIDE SEQUENCE [LARGE SCALE GENOMIC DNA]</scope>
    <source>
        <strain evidence="11 12">NBRC 111202</strain>
    </source>
</reference>
<dbReference type="SUPFAM" id="SSF46785">
    <property type="entry name" value="Winged helix' DNA-binding domain"/>
    <property type="match status" value="1"/>
</dbReference>
<name>A0A1Q3DX59_LENED</name>
<feature type="domain" description="PCI" evidence="10">
    <location>
        <begin position="682"/>
        <end position="765"/>
    </location>
</feature>
<dbReference type="InterPro" id="IPR036390">
    <property type="entry name" value="WH_DNA-bd_sf"/>
</dbReference>
<dbReference type="InterPro" id="IPR045135">
    <property type="entry name" value="Rpn7_N"/>
</dbReference>
<comment type="similarity">
    <text evidence="3">Belongs to the CSN1 family.</text>
</comment>
<evidence type="ECO:0000313" key="11">
    <source>
        <dbReference type="EMBL" id="GAV99597.1"/>
    </source>
</evidence>
<dbReference type="SMART" id="SM00088">
    <property type="entry name" value="PINT"/>
    <property type="match status" value="1"/>
</dbReference>
<keyword evidence="7" id="KW-0175">Coiled coil</keyword>
<keyword evidence="9" id="KW-1133">Transmembrane helix</keyword>
<evidence type="ECO:0000313" key="12">
    <source>
        <dbReference type="Proteomes" id="UP000188533"/>
    </source>
</evidence>
<dbReference type="InterPro" id="IPR019585">
    <property type="entry name" value="Rpn7/CSN1"/>
</dbReference>
<keyword evidence="5" id="KW-0736">Signalosome</keyword>
<accession>A0A1Q3DX59</accession>
<dbReference type="GO" id="GO:0008180">
    <property type="term" value="C:COP9 signalosome"/>
    <property type="evidence" value="ECO:0007669"/>
    <property type="project" value="UniProtKB-KW"/>
</dbReference>
<dbReference type="EMBL" id="BDGU01000015">
    <property type="protein sequence ID" value="GAV99597.1"/>
    <property type="molecule type" value="Genomic_DNA"/>
</dbReference>
<reference evidence="11 12" key="2">
    <citation type="submission" date="2017-02" db="EMBL/GenBank/DDBJ databases">
        <title>A genome survey and senescence transcriptome analysis in Lentinula edodes.</title>
        <authorList>
            <person name="Sakamoto Y."/>
            <person name="Nakade K."/>
            <person name="Sato S."/>
            <person name="Yoshida Y."/>
            <person name="Miyazaki K."/>
            <person name="Natsume S."/>
            <person name="Konno N."/>
        </authorList>
    </citation>
    <scope>NUCLEOTIDE SEQUENCE [LARGE SCALE GENOMIC DNA]</scope>
    <source>
        <strain evidence="11 12">NBRC 111202</strain>
    </source>
</reference>
<gene>
    <name evidence="11" type="ORF">LENED_001063</name>
</gene>
<comment type="subcellular location">
    <subcellularLocation>
        <location evidence="2">Cytoplasm</location>
    </subcellularLocation>
    <subcellularLocation>
        <location evidence="1">Nucleus</location>
    </subcellularLocation>
</comment>
<feature type="transmembrane region" description="Helical" evidence="9">
    <location>
        <begin position="24"/>
        <end position="48"/>
    </location>
</feature>
<feature type="transmembrane region" description="Helical" evidence="9">
    <location>
        <begin position="182"/>
        <end position="207"/>
    </location>
</feature>
<dbReference type="AlphaFoldDB" id="A0A1Q3DX59"/>
<evidence type="ECO:0000256" key="9">
    <source>
        <dbReference type="SAM" id="Phobius"/>
    </source>
</evidence>
<dbReference type="Gene3D" id="1.25.40.570">
    <property type="match status" value="1"/>
</dbReference>
<keyword evidence="6" id="KW-0539">Nucleus</keyword>
<sequence length="799" mass="89519">MRPRTEFVAVELSSGLTLRGNRQFISLFCETCFYGMYTVLFMTLLVNYRERPATSRSVQIIRAITIFQYCMVTVHISLAFYQNYLAFTVFDDAETEFNKLGAASYTLAQLAIEWTNCACADSILIWRVWILWNHSLYVVIVPIILVIVSTTSGYLVCWSMNAVDSSASSDFGDLFGPAVEKWAILLAICVMLTNIICTGMIAGRIWWHNRETQKAMGLNGMPHKYRTIFYGILESGALYLLAWIVAILLYLINTSAIIPMLDIISQLSGIVPALIVIIVSRSIDAATHYEEALTTINYRRNSRMQMGTSCTVDRELRASPKNSLEMIPMMDVDEQEAVQLQPSQPPPPPQQARNSRISSAVVFVDDNHPFDLDSYISNYTGRAAIDRLTHIVSVCPSVAVDAFTLAVRLIQKARDPGLFQTLCHAYEQVSAYSDVKLPSISELPAIQTKWTDDTLKKNQSEKMKLEAELKNYSNNMIKESIRMGHRDLAEFSRSVGDYPSALKHWTKSREFCTTSQHVLDGCLSTIELLIEQRNYSHLPTYVFKAEAALEAVTSSAATLAKAENSSGAGGSRKTASAMSPDREILQSKLDFATALGQLAQSNYERAAYHFLRLSSGTGSGGGLARIAWRYCHLWFCLRARVVIEEPHVREMIEAYMASNFKGVLETLGKYNTRHTIDIHLFPHLTTLNSLTRNRLVSLYFAPFSSIKLDRMAQAFGWSVVETEDYVVGLVRSGDIGGRVDSRAKVLQVKKTDHRAELFAHAIKTGVEIAKTNKKLLYRIKLQQADGTTLHPLTGFACFV</sequence>
<dbReference type="STRING" id="5353.A0A1Q3DX59"/>
<feature type="transmembrane region" description="Helical" evidence="9">
    <location>
        <begin position="60"/>
        <end position="82"/>
    </location>
</feature>
<evidence type="ECO:0000259" key="10">
    <source>
        <dbReference type="SMART" id="SM00088"/>
    </source>
</evidence>
<feature type="transmembrane region" description="Helical" evidence="9">
    <location>
        <begin position="257"/>
        <end position="279"/>
    </location>
</feature>
<evidence type="ECO:0000256" key="1">
    <source>
        <dbReference type="ARBA" id="ARBA00004123"/>
    </source>
</evidence>
<feature type="transmembrane region" description="Helical" evidence="9">
    <location>
        <begin position="136"/>
        <end position="162"/>
    </location>
</feature>
<evidence type="ECO:0000256" key="3">
    <source>
        <dbReference type="ARBA" id="ARBA00008793"/>
    </source>
</evidence>
<dbReference type="PANTHER" id="PTHR14145:SF2">
    <property type="entry name" value="COP9 SIGNALOSOME COMPLEX SUBUNIT 1"/>
    <property type="match status" value="1"/>
</dbReference>
<evidence type="ECO:0000256" key="6">
    <source>
        <dbReference type="ARBA" id="ARBA00023242"/>
    </source>
</evidence>
<dbReference type="GO" id="GO:0005737">
    <property type="term" value="C:cytoplasm"/>
    <property type="evidence" value="ECO:0007669"/>
    <property type="project" value="UniProtKB-SubCell"/>
</dbReference>
<proteinExistence type="inferred from homology"/>
<dbReference type="Proteomes" id="UP000188533">
    <property type="component" value="Unassembled WGS sequence"/>
</dbReference>
<feature type="coiled-coil region" evidence="7">
    <location>
        <begin position="455"/>
        <end position="482"/>
    </location>
</feature>
<feature type="transmembrane region" description="Helical" evidence="9">
    <location>
        <begin position="228"/>
        <end position="251"/>
    </location>
</feature>
<dbReference type="Pfam" id="PF10602">
    <property type="entry name" value="RPN7"/>
    <property type="match status" value="1"/>
</dbReference>
<evidence type="ECO:0000256" key="5">
    <source>
        <dbReference type="ARBA" id="ARBA00022790"/>
    </source>
</evidence>
<dbReference type="InterPro" id="IPR000717">
    <property type="entry name" value="PCI_dom"/>
</dbReference>
<evidence type="ECO:0000256" key="7">
    <source>
        <dbReference type="SAM" id="Coils"/>
    </source>
</evidence>
<dbReference type="PANTHER" id="PTHR14145">
    <property type="entry name" value="26S PROTESOME SUBUNIT 6"/>
    <property type="match status" value="1"/>
</dbReference>
<evidence type="ECO:0000256" key="8">
    <source>
        <dbReference type="SAM" id="MobiDB-lite"/>
    </source>
</evidence>
<evidence type="ECO:0000256" key="4">
    <source>
        <dbReference type="ARBA" id="ARBA00022490"/>
    </source>
</evidence>
<evidence type="ECO:0000256" key="2">
    <source>
        <dbReference type="ARBA" id="ARBA00004496"/>
    </source>
</evidence>
<keyword evidence="12" id="KW-1185">Reference proteome</keyword>
<dbReference type="Pfam" id="PF01399">
    <property type="entry name" value="PCI"/>
    <property type="match status" value="1"/>
</dbReference>
<feature type="region of interest" description="Disordered" evidence="8">
    <location>
        <begin position="336"/>
        <end position="355"/>
    </location>
</feature>